<feature type="transmembrane region" description="Helical" evidence="1">
    <location>
        <begin position="37"/>
        <end position="57"/>
    </location>
</feature>
<keyword evidence="3" id="KW-1185">Reference proteome</keyword>
<keyword evidence="1" id="KW-1133">Transmembrane helix</keyword>
<proteinExistence type="predicted"/>
<reference evidence="2 3" key="1">
    <citation type="submission" date="2019-09" db="EMBL/GenBank/DDBJ databases">
        <title>Nocardioides panacisoli sp. nov., isolated from the soil of a ginseng field.</title>
        <authorList>
            <person name="Cho C."/>
        </authorList>
    </citation>
    <scope>NUCLEOTIDE SEQUENCE [LARGE SCALE GENOMIC DNA]</scope>
    <source>
        <strain evidence="2 3">BN140041</strain>
    </source>
</reference>
<evidence type="ECO:0000313" key="3">
    <source>
        <dbReference type="Proteomes" id="UP000324351"/>
    </source>
</evidence>
<gene>
    <name evidence="2" type="ORF">F0U47_11285</name>
</gene>
<sequence>MDILIQTVWMAVLLAASPVGAWYTHRHPAVRNDAWGGALGFFLSWLGFLIAVVFCAWRARRLRDRGSGLAPTA</sequence>
<evidence type="ECO:0000313" key="2">
    <source>
        <dbReference type="EMBL" id="KAA1427976.1"/>
    </source>
</evidence>
<name>A0A5B1M5R7_9ACTN</name>
<keyword evidence="1" id="KW-0472">Membrane</keyword>
<keyword evidence="1" id="KW-0812">Transmembrane</keyword>
<protein>
    <submittedName>
        <fullName evidence="2">Uncharacterized protein</fullName>
    </submittedName>
</protein>
<accession>A0A5B1M5R7</accession>
<reference evidence="2 3" key="2">
    <citation type="submission" date="2019-09" db="EMBL/GenBank/DDBJ databases">
        <authorList>
            <person name="Jin C."/>
        </authorList>
    </citation>
    <scope>NUCLEOTIDE SEQUENCE [LARGE SCALE GENOMIC DNA]</scope>
    <source>
        <strain evidence="2 3">BN140041</strain>
    </source>
</reference>
<dbReference type="EMBL" id="VUJW01000003">
    <property type="protein sequence ID" value="KAA1427976.1"/>
    <property type="molecule type" value="Genomic_DNA"/>
</dbReference>
<comment type="caution">
    <text evidence="2">The sequence shown here is derived from an EMBL/GenBank/DDBJ whole genome shotgun (WGS) entry which is preliminary data.</text>
</comment>
<evidence type="ECO:0000256" key="1">
    <source>
        <dbReference type="SAM" id="Phobius"/>
    </source>
</evidence>
<dbReference type="RefSeq" id="WP_149750468.1">
    <property type="nucleotide sequence ID" value="NZ_VUJW01000003.1"/>
</dbReference>
<organism evidence="2 3">
    <name type="scientific">Nocardioides antri</name>
    <dbReference type="NCBI Taxonomy" id="2607659"/>
    <lineage>
        <taxon>Bacteria</taxon>
        <taxon>Bacillati</taxon>
        <taxon>Actinomycetota</taxon>
        <taxon>Actinomycetes</taxon>
        <taxon>Propionibacteriales</taxon>
        <taxon>Nocardioidaceae</taxon>
        <taxon>Nocardioides</taxon>
    </lineage>
</organism>
<dbReference type="Proteomes" id="UP000324351">
    <property type="component" value="Unassembled WGS sequence"/>
</dbReference>
<dbReference type="AlphaFoldDB" id="A0A5B1M5R7"/>